<dbReference type="AlphaFoldDB" id="A0AAV3PTC6"/>
<organism evidence="1 2">
    <name type="scientific">Lithospermum erythrorhizon</name>
    <name type="common">Purple gromwell</name>
    <name type="synonym">Lithospermum officinale var. erythrorhizon</name>
    <dbReference type="NCBI Taxonomy" id="34254"/>
    <lineage>
        <taxon>Eukaryota</taxon>
        <taxon>Viridiplantae</taxon>
        <taxon>Streptophyta</taxon>
        <taxon>Embryophyta</taxon>
        <taxon>Tracheophyta</taxon>
        <taxon>Spermatophyta</taxon>
        <taxon>Magnoliopsida</taxon>
        <taxon>eudicotyledons</taxon>
        <taxon>Gunneridae</taxon>
        <taxon>Pentapetalae</taxon>
        <taxon>asterids</taxon>
        <taxon>lamiids</taxon>
        <taxon>Boraginales</taxon>
        <taxon>Boraginaceae</taxon>
        <taxon>Boraginoideae</taxon>
        <taxon>Lithospermeae</taxon>
        <taxon>Lithospermum</taxon>
    </lineage>
</organism>
<keyword evidence="2" id="KW-1185">Reference proteome</keyword>
<evidence type="ECO:0000313" key="1">
    <source>
        <dbReference type="EMBL" id="GAA0154979.1"/>
    </source>
</evidence>
<dbReference type="Proteomes" id="UP001454036">
    <property type="component" value="Unassembled WGS sequence"/>
</dbReference>
<evidence type="ECO:0000313" key="2">
    <source>
        <dbReference type="Proteomes" id="UP001454036"/>
    </source>
</evidence>
<sequence length="238" mass="26786">MPLVSQTATSSLPKVEEDIVEALKGLTLPLTQPDKVAASPLKGFVTPQEGPKIKHDTMGPKAYDLLLKADNDPIRDKAKGQVPPEVTSNKVYGLKDTQNMMRKKGWPIKNPTTGLGYTSKPPLCLLIKKVMNHHDKEKPKAEKELPMIHSRPMGKLCGDIRPRGKLCSLDGQGLKKLHFKKLPRKLSQKSYWKKISPPMEKDALLTPEEEIEYVTLLKEFKDVFAWTYNKIVRLDPKG</sequence>
<name>A0AAV3PTC6_LITER</name>
<accession>A0AAV3PTC6</accession>
<dbReference type="EMBL" id="BAABME010002516">
    <property type="protein sequence ID" value="GAA0154979.1"/>
    <property type="molecule type" value="Genomic_DNA"/>
</dbReference>
<proteinExistence type="predicted"/>
<reference evidence="1 2" key="1">
    <citation type="submission" date="2024-01" db="EMBL/GenBank/DDBJ databases">
        <title>The complete chloroplast genome sequence of Lithospermum erythrorhizon: insights into the phylogenetic relationship among Boraginaceae species and the maternal lineages of purple gromwells.</title>
        <authorList>
            <person name="Okada T."/>
            <person name="Watanabe K."/>
        </authorList>
    </citation>
    <scope>NUCLEOTIDE SEQUENCE [LARGE SCALE GENOMIC DNA]</scope>
</reference>
<comment type="caution">
    <text evidence="1">The sequence shown here is derived from an EMBL/GenBank/DDBJ whole genome shotgun (WGS) entry which is preliminary data.</text>
</comment>
<protein>
    <submittedName>
        <fullName evidence="1">Uncharacterized protein</fullName>
    </submittedName>
</protein>
<gene>
    <name evidence="1" type="ORF">LIER_12811</name>
</gene>